<keyword evidence="2" id="KW-1185">Reference proteome</keyword>
<evidence type="ECO:0000313" key="1">
    <source>
        <dbReference type="EMBL" id="BES79903.1"/>
    </source>
</evidence>
<dbReference type="Proteomes" id="UP001304813">
    <property type="component" value="Segment"/>
</dbReference>
<reference evidence="1 2" key="1">
    <citation type="submission" date="2023-09" db="EMBL/GenBank/DDBJ databases">
        <title>Analysis of phage genome (vB_Yru_GN1) of the bacterium (Yersinia ruckeri).</title>
        <authorList>
            <person name="Ganjoor M.S."/>
            <person name="Bouzari M."/>
            <person name="Soleimani-Delfan A."/>
        </authorList>
    </citation>
    <scope>NUCLEOTIDE SEQUENCE [LARGE SCALE GENOMIC DNA]</scope>
    <source>
        <strain evidence="2">vB_Yru_GN1</strain>
    </source>
</reference>
<organism evidence="1 2">
    <name type="scientific">Yersinia phage vB_Yru_GN1</name>
    <dbReference type="NCBI Taxonomy" id="3074381"/>
    <lineage>
        <taxon>Viruses</taxon>
        <taxon>Duplodnaviria</taxon>
        <taxon>Heunggongvirae</taxon>
        <taxon>Uroviricota</taxon>
        <taxon>Caudoviricetes</taxon>
        <taxon>Caudoviricetes incertae sedis</taxon>
        <taxon>Sepahanvirus</taxon>
        <taxon>Sepahanvirus vB-Yru-GN1</taxon>
    </lineage>
</organism>
<name>A0AA86J549_9CAUD</name>
<dbReference type="EMBL" id="LC779065">
    <property type="protein sequence ID" value="BES79903.1"/>
    <property type="molecule type" value="Genomic_DNA"/>
</dbReference>
<proteinExistence type="predicted"/>
<protein>
    <submittedName>
        <fullName evidence="1">Uncharacterized protein</fullName>
    </submittedName>
</protein>
<accession>A0AA86J549</accession>
<evidence type="ECO:0000313" key="2">
    <source>
        <dbReference type="Proteomes" id="UP001304813"/>
    </source>
</evidence>
<sequence length="76" mass="8322">MIILDKVNSVNGTTTTTVVELNTSMMRNKFSLVVSQISESDTDAGSQSLVSTLLTKDELIQLRDAIDKMVTKDESN</sequence>